<evidence type="ECO:0000313" key="2">
    <source>
        <dbReference type="EMBL" id="WMS88294.1"/>
    </source>
</evidence>
<feature type="domain" description="DUF4253" evidence="1">
    <location>
        <begin position="2"/>
        <end position="93"/>
    </location>
</feature>
<evidence type="ECO:0000259" key="1">
    <source>
        <dbReference type="Pfam" id="PF14062"/>
    </source>
</evidence>
<dbReference type="InterPro" id="IPR025349">
    <property type="entry name" value="DUF4253"/>
</dbReference>
<organism evidence="2 3">
    <name type="scientific">Pleionea litopenaei</name>
    <dbReference type="NCBI Taxonomy" id="3070815"/>
    <lineage>
        <taxon>Bacteria</taxon>
        <taxon>Pseudomonadati</taxon>
        <taxon>Pseudomonadota</taxon>
        <taxon>Gammaproteobacteria</taxon>
        <taxon>Oceanospirillales</taxon>
        <taxon>Pleioneaceae</taxon>
        <taxon>Pleionea</taxon>
    </lineage>
</organism>
<keyword evidence="3" id="KW-1185">Reference proteome</keyword>
<dbReference type="RefSeq" id="WP_309203501.1">
    <property type="nucleotide sequence ID" value="NZ_CP133548.1"/>
</dbReference>
<sequence>MNEFDIIKEKKTNGANYDLSSEDIINKLIDWNSKYGVSISHVDHNRFEISFTTLPDNLEALAQDIYSFCPDIIEQGYGCLDEMIEMFEESEQLIPDSIKEQIEGVDLNDDGYGLKVLQNVMSKDKKLVLWWD</sequence>
<dbReference type="Proteomes" id="UP001239782">
    <property type="component" value="Chromosome"/>
</dbReference>
<protein>
    <submittedName>
        <fullName evidence="2">DUF4253 domain-containing protein</fullName>
    </submittedName>
</protein>
<name>A0AA51RVJ7_9GAMM</name>
<dbReference type="AlphaFoldDB" id="A0AA51RVJ7"/>
<proteinExistence type="predicted"/>
<reference evidence="2 3" key="1">
    <citation type="submission" date="2023-08" db="EMBL/GenBank/DDBJ databases">
        <title>Pleionea litopenaei sp. nov., isolated from stomach of juvenile Litopenaeus vannamei.</title>
        <authorList>
            <person name="Rho A.M."/>
            <person name="Hwang C.Y."/>
        </authorList>
    </citation>
    <scope>NUCLEOTIDE SEQUENCE [LARGE SCALE GENOMIC DNA]</scope>
    <source>
        <strain evidence="2 3">HL-JVS1</strain>
    </source>
</reference>
<dbReference type="EMBL" id="CP133548">
    <property type="protein sequence ID" value="WMS88294.1"/>
    <property type="molecule type" value="Genomic_DNA"/>
</dbReference>
<gene>
    <name evidence="2" type="ORF">Q9312_05095</name>
</gene>
<evidence type="ECO:0000313" key="3">
    <source>
        <dbReference type="Proteomes" id="UP001239782"/>
    </source>
</evidence>
<dbReference type="KEGG" id="plei:Q9312_05095"/>
<dbReference type="Pfam" id="PF14062">
    <property type="entry name" value="DUF4253"/>
    <property type="match status" value="1"/>
</dbReference>
<accession>A0AA51RVJ7</accession>